<comment type="caution">
    <text evidence="1">The sequence shown here is derived from an EMBL/GenBank/DDBJ whole genome shotgun (WGS) entry which is preliminary data.</text>
</comment>
<dbReference type="OrthoDB" id="372524at2157"/>
<gene>
    <name evidence="1" type="ORF">ASJ80_12685</name>
</gene>
<accession>A0A2A2H6Y6</accession>
<proteinExistence type="predicted"/>
<dbReference type="AlphaFoldDB" id="A0A2A2H6Y6"/>
<name>A0A2A2H6Y6_METBR</name>
<sequence>MLEFVGSFGEDGFELNFADLVSPKEWKDEIEAKLATYKEEAHVVDKGRLNLFIVLKLNPLDGEEEDIRYISRHINEFTEFYHEAIREIK</sequence>
<keyword evidence="2" id="KW-1185">Reference proteome</keyword>
<dbReference type="RefSeq" id="WP_069584946.1">
    <property type="nucleotide sequence ID" value="NZ_LMVM01000012.1"/>
</dbReference>
<organism evidence="1 2">
    <name type="scientific">Methanobacterium bryantii</name>
    <dbReference type="NCBI Taxonomy" id="2161"/>
    <lineage>
        <taxon>Archaea</taxon>
        <taxon>Methanobacteriati</taxon>
        <taxon>Methanobacteriota</taxon>
        <taxon>Methanomada group</taxon>
        <taxon>Methanobacteria</taxon>
        <taxon>Methanobacteriales</taxon>
        <taxon>Methanobacteriaceae</taxon>
        <taxon>Methanobacterium</taxon>
    </lineage>
</organism>
<reference evidence="1 2" key="1">
    <citation type="journal article" date="2017" name="BMC Genomics">
        <title>Genomic analysis of methanogenic archaea reveals a shift towards energy conservation.</title>
        <authorList>
            <person name="Gilmore S.P."/>
            <person name="Henske J.K."/>
            <person name="Sexton J.A."/>
            <person name="Solomon K.V."/>
            <person name="Seppala S."/>
            <person name="Yoo J.I."/>
            <person name="Huyett L.M."/>
            <person name="Pressman A."/>
            <person name="Cogan J.Z."/>
            <person name="Kivenson V."/>
            <person name="Peng X."/>
            <person name="Tan Y."/>
            <person name="Valentine D.L."/>
            <person name="O'Malley M.A."/>
        </authorList>
    </citation>
    <scope>NUCLEOTIDE SEQUENCE [LARGE SCALE GENOMIC DNA]</scope>
    <source>
        <strain evidence="1 2">M.o.H.</strain>
    </source>
</reference>
<protein>
    <submittedName>
        <fullName evidence="1">Uncharacterized protein</fullName>
    </submittedName>
</protein>
<dbReference type="EMBL" id="LMVM01000012">
    <property type="protein sequence ID" value="PAV05138.1"/>
    <property type="molecule type" value="Genomic_DNA"/>
</dbReference>
<dbReference type="Proteomes" id="UP000217784">
    <property type="component" value="Unassembled WGS sequence"/>
</dbReference>
<evidence type="ECO:0000313" key="2">
    <source>
        <dbReference type="Proteomes" id="UP000217784"/>
    </source>
</evidence>
<evidence type="ECO:0000313" key="1">
    <source>
        <dbReference type="EMBL" id="PAV05138.1"/>
    </source>
</evidence>